<reference evidence="3" key="1">
    <citation type="submission" date="2018-02" db="EMBL/GenBank/DDBJ databases">
        <authorList>
            <person name="Clavel T."/>
            <person name="Strowig T."/>
        </authorList>
    </citation>
    <scope>NUCLEOTIDE SEQUENCE [LARGE SCALE GENOMIC DNA]</scope>
    <source>
        <strain evidence="3">DSM 100764</strain>
    </source>
</reference>
<name>A0A2V1IY85_9BACT</name>
<dbReference type="SMART" id="SM00479">
    <property type="entry name" value="EXOIII"/>
    <property type="match status" value="1"/>
</dbReference>
<dbReference type="GeneID" id="93423268"/>
<accession>A0A2V1IY85</accession>
<dbReference type="GO" id="GO:0008408">
    <property type="term" value="F:3'-5' exonuclease activity"/>
    <property type="evidence" value="ECO:0007669"/>
    <property type="project" value="TreeGrafter"/>
</dbReference>
<dbReference type="GO" id="GO:0003676">
    <property type="term" value="F:nucleic acid binding"/>
    <property type="evidence" value="ECO:0007669"/>
    <property type="project" value="InterPro"/>
</dbReference>
<feature type="domain" description="Exonuclease" evidence="1">
    <location>
        <begin position="22"/>
        <end position="181"/>
    </location>
</feature>
<dbReference type="CDD" id="cd06130">
    <property type="entry name" value="DNA_pol_III_epsilon_like"/>
    <property type="match status" value="1"/>
</dbReference>
<protein>
    <submittedName>
        <fullName evidence="2">DNA polymerase III subunit epsilon</fullName>
    </submittedName>
</protein>
<dbReference type="GO" id="GO:0005829">
    <property type="term" value="C:cytosol"/>
    <property type="evidence" value="ECO:0007669"/>
    <property type="project" value="TreeGrafter"/>
</dbReference>
<proteinExistence type="predicted"/>
<dbReference type="InterPro" id="IPR012337">
    <property type="entry name" value="RNaseH-like_sf"/>
</dbReference>
<dbReference type="InterPro" id="IPR036397">
    <property type="entry name" value="RNaseH_sf"/>
</dbReference>
<evidence type="ECO:0000259" key="1">
    <source>
        <dbReference type="SMART" id="SM00479"/>
    </source>
</evidence>
<dbReference type="EMBL" id="PUBV01000006">
    <property type="protein sequence ID" value="PWB08420.1"/>
    <property type="molecule type" value="Genomic_DNA"/>
</dbReference>
<dbReference type="GO" id="GO:0006259">
    <property type="term" value="P:DNA metabolic process"/>
    <property type="evidence" value="ECO:0007669"/>
    <property type="project" value="UniProtKB-ARBA"/>
</dbReference>
<dbReference type="Pfam" id="PF00929">
    <property type="entry name" value="RNase_T"/>
    <property type="match status" value="1"/>
</dbReference>
<sequence length="181" mass="20246">MQELDYNIASAYRTEASRLNGNFAAIDFETANGRRSSVCSVGVVIVRGGHIVDRFYSLIRPVPNYYTDWTTDVHGLTRRDTDSQPSFPEVWAQVADRIKGLPLVAHNRPFDESCLKAVFEEYDMEYPDYEFHCTLAASRRCLDLPSHQLHISAAACGYDLAAHHHALADAEACAAIALRLL</sequence>
<dbReference type="InterPro" id="IPR013520">
    <property type="entry name" value="Ribonucl_H"/>
</dbReference>
<dbReference type="Gene3D" id="3.30.420.10">
    <property type="entry name" value="Ribonuclease H-like superfamily/Ribonuclease H"/>
    <property type="match status" value="1"/>
</dbReference>
<evidence type="ECO:0000313" key="3">
    <source>
        <dbReference type="Proteomes" id="UP000244925"/>
    </source>
</evidence>
<dbReference type="SUPFAM" id="SSF53098">
    <property type="entry name" value="Ribonuclease H-like"/>
    <property type="match status" value="1"/>
</dbReference>
<dbReference type="PANTHER" id="PTHR30231:SF42">
    <property type="entry name" value="EXONUCLEASE"/>
    <property type="match status" value="1"/>
</dbReference>
<keyword evidence="3" id="KW-1185">Reference proteome</keyword>
<dbReference type="RefSeq" id="WP_107035523.1">
    <property type="nucleotide sequence ID" value="NZ_CAONGC010000001.1"/>
</dbReference>
<comment type="caution">
    <text evidence="2">The sequence shown here is derived from an EMBL/GenBank/DDBJ whole genome shotgun (WGS) entry which is preliminary data.</text>
</comment>
<gene>
    <name evidence="2" type="ORF">C5O25_04425</name>
</gene>
<dbReference type="Proteomes" id="UP000244925">
    <property type="component" value="Unassembled WGS sequence"/>
</dbReference>
<dbReference type="PANTHER" id="PTHR30231">
    <property type="entry name" value="DNA POLYMERASE III SUBUNIT EPSILON"/>
    <property type="match status" value="1"/>
</dbReference>
<dbReference type="AlphaFoldDB" id="A0A2V1IY85"/>
<organism evidence="2 3">
    <name type="scientific">Paramuribaculum intestinale</name>
    <dbReference type="NCBI Taxonomy" id="2094151"/>
    <lineage>
        <taxon>Bacteria</taxon>
        <taxon>Pseudomonadati</taxon>
        <taxon>Bacteroidota</taxon>
        <taxon>Bacteroidia</taxon>
        <taxon>Bacteroidales</taxon>
        <taxon>Muribaculaceae</taxon>
        <taxon>Paramuribaculum</taxon>
    </lineage>
</organism>
<evidence type="ECO:0000313" key="2">
    <source>
        <dbReference type="EMBL" id="PWB08420.1"/>
    </source>
</evidence>